<keyword evidence="2" id="KW-1185">Reference proteome</keyword>
<accession>A0A9W9IY59</accession>
<evidence type="ECO:0000313" key="1">
    <source>
        <dbReference type="EMBL" id="KAJ5186483.1"/>
    </source>
</evidence>
<gene>
    <name evidence="1" type="ORF">N7449_011247</name>
</gene>
<dbReference type="AlphaFoldDB" id="A0A9W9IY59"/>
<evidence type="ECO:0000313" key="2">
    <source>
        <dbReference type="Proteomes" id="UP001150942"/>
    </source>
</evidence>
<name>A0A9W9IY59_9EURO</name>
<reference evidence="1" key="2">
    <citation type="journal article" date="2023" name="IMA Fungus">
        <title>Comparative genomic study of the Penicillium genus elucidates a diverse pangenome and 15 lateral gene transfer events.</title>
        <authorList>
            <person name="Petersen C."/>
            <person name="Sorensen T."/>
            <person name="Nielsen M.R."/>
            <person name="Sondergaard T.E."/>
            <person name="Sorensen J.L."/>
            <person name="Fitzpatrick D.A."/>
            <person name="Frisvad J.C."/>
            <person name="Nielsen K.L."/>
        </authorList>
    </citation>
    <scope>NUCLEOTIDE SEQUENCE</scope>
    <source>
        <strain evidence="1">IBT 20477</strain>
    </source>
</reference>
<proteinExistence type="predicted"/>
<organism evidence="1 2">
    <name type="scientific">Penicillium cf. viridicatum</name>
    <dbReference type="NCBI Taxonomy" id="2972119"/>
    <lineage>
        <taxon>Eukaryota</taxon>
        <taxon>Fungi</taxon>
        <taxon>Dikarya</taxon>
        <taxon>Ascomycota</taxon>
        <taxon>Pezizomycotina</taxon>
        <taxon>Eurotiomycetes</taxon>
        <taxon>Eurotiomycetidae</taxon>
        <taxon>Eurotiales</taxon>
        <taxon>Aspergillaceae</taxon>
        <taxon>Penicillium</taxon>
    </lineage>
</organism>
<reference evidence="1" key="1">
    <citation type="submission" date="2022-11" db="EMBL/GenBank/DDBJ databases">
        <authorList>
            <person name="Petersen C."/>
        </authorList>
    </citation>
    <scope>NUCLEOTIDE SEQUENCE</scope>
    <source>
        <strain evidence="1">IBT 20477</strain>
    </source>
</reference>
<dbReference type="EMBL" id="JAPQKQ010000008">
    <property type="protein sequence ID" value="KAJ5186483.1"/>
    <property type="molecule type" value="Genomic_DNA"/>
</dbReference>
<protein>
    <submittedName>
        <fullName evidence="1">Uncharacterized protein</fullName>
    </submittedName>
</protein>
<comment type="caution">
    <text evidence="1">The sequence shown here is derived from an EMBL/GenBank/DDBJ whole genome shotgun (WGS) entry which is preliminary data.</text>
</comment>
<dbReference type="Proteomes" id="UP001150942">
    <property type="component" value="Unassembled WGS sequence"/>
</dbReference>
<dbReference type="OrthoDB" id="419598at2759"/>
<sequence length="61" mass="7171">MIRVMRLFGGENDVFLAWQGMQYVANMFSGAGKLDPLDNDRYPDLTWTKVEDFFREHKNKA</sequence>